<dbReference type="InterPro" id="IPR029056">
    <property type="entry name" value="Ribokinase-like"/>
</dbReference>
<gene>
    <name evidence="1" type="ORF">S01H1_68677</name>
</gene>
<dbReference type="Gene3D" id="3.40.1190.20">
    <property type="match status" value="1"/>
</dbReference>
<organism evidence="1">
    <name type="scientific">marine sediment metagenome</name>
    <dbReference type="NCBI Taxonomy" id="412755"/>
    <lineage>
        <taxon>unclassified sequences</taxon>
        <taxon>metagenomes</taxon>
        <taxon>ecological metagenomes</taxon>
    </lineage>
</organism>
<proteinExistence type="predicted"/>
<evidence type="ECO:0000313" key="1">
    <source>
        <dbReference type="EMBL" id="GAG33973.1"/>
    </source>
</evidence>
<comment type="caution">
    <text evidence="1">The sequence shown here is derived from an EMBL/GenBank/DDBJ whole genome shotgun (WGS) entry which is preliminary data.</text>
</comment>
<sequence>MLDKYWNGNINRVNPEAPVPLVDIHIASTGITYAPGGAGNVA</sequence>
<feature type="non-terminal residue" evidence="1">
    <location>
        <position position="42"/>
    </location>
</feature>
<dbReference type="AlphaFoldDB" id="X0XBG0"/>
<name>X0XBG0_9ZZZZ</name>
<dbReference type="EMBL" id="BARS01045547">
    <property type="protein sequence ID" value="GAG33973.1"/>
    <property type="molecule type" value="Genomic_DNA"/>
</dbReference>
<accession>X0XBG0</accession>
<reference evidence="1" key="1">
    <citation type="journal article" date="2014" name="Front. Microbiol.">
        <title>High frequency of phylogenetically diverse reductive dehalogenase-homologous genes in deep subseafloor sedimentary metagenomes.</title>
        <authorList>
            <person name="Kawai M."/>
            <person name="Futagami T."/>
            <person name="Toyoda A."/>
            <person name="Takaki Y."/>
            <person name="Nishi S."/>
            <person name="Hori S."/>
            <person name="Arai W."/>
            <person name="Tsubouchi T."/>
            <person name="Morono Y."/>
            <person name="Uchiyama I."/>
            <person name="Ito T."/>
            <person name="Fujiyama A."/>
            <person name="Inagaki F."/>
            <person name="Takami H."/>
        </authorList>
    </citation>
    <scope>NUCLEOTIDE SEQUENCE</scope>
    <source>
        <strain evidence="1">Expedition CK06-06</strain>
    </source>
</reference>
<protein>
    <submittedName>
        <fullName evidence="1">Uncharacterized protein</fullName>
    </submittedName>
</protein>